<gene>
    <name evidence="1" type="ORF">MTR67_019498</name>
</gene>
<proteinExistence type="predicted"/>
<keyword evidence="2" id="KW-1185">Reference proteome</keyword>
<accession>A0AAF0QN06</accession>
<evidence type="ECO:0000313" key="2">
    <source>
        <dbReference type="Proteomes" id="UP001234989"/>
    </source>
</evidence>
<reference evidence="1" key="1">
    <citation type="submission" date="2023-08" db="EMBL/GenBank/DDBJ databases">
        <title>A de novo genome assembly of Solanum verrucosum Schlechtendal, a Mexican diploid species geographically isolated from the other diploid A-genome species in potato relatives.</title>
        <authorList>
            <person name="Hosaka K."/>
        </authorList>
    </citation>
    <scope>NUCLEOTIDE SEQUENCE</scope>
    <source>
        <tissue evidence="1">Young leaves</tissue>
    </source>
</reference>
<sequence length="63" mass="7104">MVGLRRSMPATSVDLLKCWNQNDGAVSQKNWRKLVLLAYGGPFGRRGTIELLKTNTILWGESR</sequence>
<dbReference type="EMBL" id="CP133615">
    <property type="protein sequence ID" value="WMV26113.1"/>
    <property type="molecule type" value="Genomic_DNA"/>
</dbReference>
<name>A0AAF0QN06_SOLVR</name>
<dbReference type="Proteomes" id="UP001234989">
    <property type="component" value="Chromosome 4"/>
</dbReference>
<organism evidence="1 2">
    <name type="scientific">Solanum verrucosum</name>
    <dbReference type="NCBI Taxonomy" id="315347"/>
    <lineage>
        <taxon>Eukaryota</taxon>
        <taxon>Viridiplantae</taxon>
        <taxon>Streptophyta</taxon>
        <taxon>Embryophyta</taxon>
        <taxon>Tracheophyta</taxon>
        <taxon>Spermatophyta</taxon>
        <taxon>Magnoliopsida</taxon>
        <taxon>eudicotyledons</taxon>
        <taxon>Gunneridae</taxon>
        <taxon>Pentapetalae</taxon>
        <taxon>asterids</taxon>
        <taxon>lamiids</taxon>
        <taxon>Solanales</taxon>
        <taxon>Solanaceae</taxon>
        <taxon>Solanoideae</taxon>
        <taxon>Solaneae</taxon>
        <taxon>Solanum</taxon>
    </lineage>
</organism>
<evidence type="ECO:0000313" key="1">
    <source>
        <dbReference type="EMBL" id="WMV26113.1"/>
    </source>
</evidence>
<dbReference type="AlphaFoldDB" id="A0AAF0QN06"/>
<protein>
    <submittedName>
        <fullName evidence="1">Uncharacterized protein</fullName>
    </submittedName>
</protein>